<accession>A0ABV8HB05</accession>
<dbReference type="EMBL" id="JBHSAS010000030">
    <property type="protein sequence ID" value="MFC4029300.1"/>
    <property type="molecule type" value="Genomic_DNA"/>
</dbReference>
<sequence length="295" mass="33773">MRIFGELPGLYEGDSFRNRLELSQSGVHKPTQAGISGGQNEGADSIIVSGGYEDDEDYGDIIIYTGHGGRDLSTGKQVTNQELVRGNLALAESCKNGLPVRVIRGAHRKSNFAPEDNYRYDGLFRVEDYWKEKGKSNFIVWRFRLRKIEGELKKQSNVLQEEQAEYNSKEDKQTKRIETRVQRIVRDTILSKKIKEKYKYTCQVCDTQIETSSGYYAEAAHIKPLGAPHNGPDSEDNLLCLCPNHHVMFDYGGFGILKNFELIGIEGKLKIMKGHLINKDYLRYHLEHFYDEKNR</sequence>
<dbReference type="SUPFAM" id="SSF88697">
    <property type="entry name" value="PUA domain-like"/>
    <property type="match status" value="1"/>
</dbReference>
<organism evidence="3 4">
    <name type="scientific">Zunongwangia endophytica</name>
    <dbReference type="NCBI Taxonomy" id="1808945"/>
    <lineage>
        <taxon>Bacteria</taxon>
        <taxon>Pseudomonadati</taxon>
        <taxon>Bacteroidota</taxon>
        <taxon>Flavobacteriia</taxon>
        <taxon>Flavobacteriales</taxon>
        <taxon>Flavobacteriaceae</taxon>
        <taxon>Zunongwangia</taxon>
    </lineage>
</organism>
<dbReference type="InterPro" id="IPR003105">
    <property type="entry name" value="SRA_YDG"/>
</dbReference>
<feature type="domain" description="YDG" evidence="2">
    <location>
        <begin position="5"/>
        <end position="147"/>
    </location>
</feature>
<protein>
    <submittedName>
        <fullName evidence="3">YDG/SRA domain-containing protein</fullName>
    </submittedName>
</protein>
<keyword evidence="1" id="KW-0175">Coiled coil</keyword>
<evidence type="ECO:0000259" key="2">
    <source>
        <dbReference type="PROSITE" id="PS51015"/>
    </source>
</evidence>
<dbReference type="InterPro" id="IPR045134">
    <property type="entry name" value="UHRF1/2-like"/>
</dbReference>
<dbReference type="InterPro" id="IPR036987">
    <property type="entry name" value="SRA-YDG_sf"/>
</dbReference>
<reference evidence="4" key="1">
    <citation type="journal article" date="2019" name="Int. J. Syst. Evol. Microbiol.">
        <title>The Global Catalogue of Microorganisms (GCM) 10K type strain sequencing project: providing services to taxonomists for standard genome sequencing and annotation.</title>
        <authorList>
            <consortium name="The Broad Institute Genomics Platform"/>
            <consortium name="The Broad Institute Genome Sequencing Center for Infectious Disease"/>
            <person name="Wu L."/>
            <person name="Ma J."/>
        </authorList>
    </citation>
    <scope>NUCLEOTIDE SEQUENCE [LARGE SCALE GENOMIC DNA]</scope>
    <source>
        <strain evidence="4">CECT 9128</strain>
    </source>
</reference>
<evidence type="ECO:0000313" key="4">
    <source>
        <dbReference type="Proteomes" id="UP001595793"/>
    </source>
</evidence>
<dbReference type="Proteomes" id="UP001595793">
    <property type="component" value="Unassembled WGS sequence"/>
</dbReference>
<dbReference type="PROSITE" id="PS51015">
    <property type="entry name" value="YDG"/>
    <property type="match status" value="1"/>
</dbReference>
<dbReference type="PANTHER" id="PTHR14140">
    <property type="entry name" value="E3 UBIQUITIN-PROTEIN LIGASE UHRF-RELATED"/>
    <property type="match status" value="1"/>
</dbReference>
<dbReference type="Gene3D" id="1.10.30.50">
    <property type="match status" value="1"/>
</dbReference>
<gene>
    <name evidence="3" type="ORF">ACFOS1_17915</name>
</gene>
<dbReference type="Pfam" id="PF13391">
    <property type="entry name" value="HNH_2"/>
    <property type="match status" value="1"/>
</dbReference>
<proteinExistence type="predicted"/>
<keyword evidence="4" id="KW-1185">Reference proteome</keyword>
<dbReference type="Pfam" id="PF02182">
    <property type="entry name" value="SAD_SRA"/>
    <property type="match status" value="1"/>
</dbReference>
<comment type="caution">
    <text evidence="3">The sequence shown here is derived from an EMBL/GenBank/DDBJ whole genome shotgun (WGS) entry which is preliminary data.</text>
</comment>
<dbReference type="RefSeq" id="WP_290232223.1">
    <property type="nucleotide sequence ID" value="NZ_JAUFPZ010000002.1"/>
</dbReference>
<dbReference type="InterPro" id="IPR003615">
    <property type="entry name" value="HNH_nuc"/>
</dbReference>
<dbReference type="CDD" id="cd00085">
    <property type="entry name" value="HNHc"/>
    <property type="match status" value="1"/>
</dbReference>
<evidence type="ECO:0000256" key="1">
    <source>
        <dbReference type="SAM" id="Coils"/>
    </source>
</evidence>
<name>A0ABV8HB05_9FLAO</name>
<evidence type="ECO:0000313" key="3">
    <source>
        <dbReference type="EMBL" id="MFC4029300.1"/>
    </source>
</evidence>
<dbReference type="SMART" id="SM00507">
    <property type="entry name" value="HNHc"/>
    <property type="match status" value="1"/>
</dbReference>
<dbReference type="Gene3D" id="2.30.280.10">
    <property type="entry name" value="SRA-YDG"/>
    <property type="match status" value="1"/>
</dbReference>
<dbReference type="PANTHER" id="PTHR14140:SF27">
    <property type="entry name" value="OS04G0289800 PROTEIN"/>
    <property type="match status" value="1"/>
</dbReference>
<dbReference type="InterPro" id="IPR015947">
    <property type="entry name" value="PUA-like_sf"/>
</dbReference>
<dbReference type="SMART" id="SM00466">
    <property type="entry name" value="SRA"/>
    <property type="match status" value="1"/>
</dbReference>
<feature type="coiled-coil region" evidence="1">
    <location>
        <begin position="145"/>
        <end position="172"/>
    </location>
</feature>